<keyword evidence="1" id="KW-0472">Membrane</keyword>
<protein>
    <recommendedName>
        <fullName evidence="2">VanZ-like domain-containing protein</fullName>
    </recommendedName>
</protein>
<feature type="transmembrane region" description="Helical" evidence="1">
    <location>
        <begin position="89"/>
        <end position="107"/>
    </location>
</feature>
<feature type="transmembrane region" description="Helical" evidence="1">
    <location>
        <begin position="149"/>
        <end position="169"/>
    </location>
</feature>
<dbReference type="AlphaFoldDB" id="A0A0F9BQQ4"/>
<reference evidence="3" key="1">
    <citation type="journal article" date="2015" name="Nature">
        <title>Complex archaea that bridge the gap between prokaryotes and eukaryotes.</title>
        <authorList>
            <person name="Spang A."/>
            <person name="Saw J.H."/>
            <person name="Jorgensen S.L."/>
            <person name="Zaremba-Niedzwiedzka K."/>
            <person name="Martijn J."/>
            <person name="Lind A.E."/>
            <person name="van Eijk R."/>
            <person name="Schleper C."/>
            <person name="Guy L."/>
            <person name="Ettema T.J."/>
        </authorList>
    </citation>
    <scope>NUCLEOTIDE SEQUENCE</scope>
</reference>
<evidence type="ECO:0000313" key="3">
    <source>
        <dbReference type="EMBL" id="KKL24214.1"/>
    </source>
</evidence>
<gene>
    <name evidence="3" type="ORF">LCGC14_2417560</name>
</gene>
<keyword evidence="1" id="KW-0812">Transmembrane</keyword>
<proteinExistence type="predicted"/>
<feature type="transmembrane region" description="Helical" evidence="1">
    <location>
        <begin position="119"/>
        <end position="137"/>
    </location>
</feature>
<comment type="caution">
    <text evidence="3">The sequence shown here is derived from an EMBL/GenBank/DDBJ whole genome shotgun (WGS) entry which is preliminary data.</text>
</comment>
<dbReference type="NCBIfam" id="NF037970">
    <property type="entry name" value="vanZ_1"/>
    <property type="match status" value="1"/>
</dbReference>
<feature type="transmembrane region" description="Helical" evidence="1">
    <location>
        <begin position="64"/>
        <end position="83"/>
    </location>
</feature>
<evidence type="ECO:0000256" key="1">
    <source>
        <dbReference type="SAM" id="Phobius"/>
    </source>
</evidence>
<dbReference type="EMBL" id="LAZR01036678">
    <property type="protein sequence ID" value="KKL24214.1"/>
    <property type="molecule type" value="Genomic_DNA"/>
</dbReference>
<organism evidence="3">
    <name type="scientific">marine sediment metagenome</name>
    <dbReference type="NCBI Taxonomy" id="412755"/>
    <lineage>
        <taxon>unclassified sequences</taxon>
        <taxon>metagenomes</taxon>
        <taxon>ecological metagenomes</taxon>
    </lineage>
</organism>
<evidence type="ECO:0000259" key="2">
    <source>
        <dbReference type="Pfam" id="PF04892"/>
    </source>
</evidence>
<feature type="domain" description="VanZ-like" evidence="2">
    <location>
        <begin position="86"/>
        <end position="164"/>
    </location>
</feature>
<feature type="transmembrane region" description="Helical" evidence="1">
    <location>
        <begin position="37"/>
        <end position="57"/>
    </location>
</feature>
<accession>A0A0F9BQQ4</accession>
<keyword evidence="1" id="KW-1133">Transmembrane helix</keyword>
<sequence length="172" mass="19496">MRISKITFVFGLFIIISAAFMGQVGRFISEKLGKPYFELLIGILFLLSAAGLILYLKRAVPGKIRLLIFIGVFIAGSLFAWHLDILVERMHLLLYGLLGWLAIRDTLRKKKGIVKASIFSALFILAISIVDEAFQWWLPYRVGDTRDVVFNEVGGLWGMSLFLISKVDWRGK</sequence>
<dbReference type="Pfam" id="PF04892">
    <property type="entry name" value="VanZ"/>
    <property type="match status" value="1"/>
</dbReference>
<name>A0A0F9BQQ4_9ZZZZ</name>
<dbReference type="InterPro" id="IPR006976">
    <property type="entry name" value="VanZ-like"/>
</dbReference>